<organism evidence="2 3">
    <name type="scientific">Dendrothele bispora (strain CBS 962.96)</name>
    <dbReference type="NCBI Taxonomy" id="1314807"/>
    <lineage>
        <taxon>Eukaryota</taxon>
        <taxon>Fungi</taxon>
        <taxon>Dikarya</taxon>
        <taxon>Basidiomycota</taxon>
        <taxon>Agaricomycotina</taxon>
        <taxon>Agaricomycetes</taxon>
        <taxon>Agaricomycetidae</taxon>
        <taxon>Agaricales</taxon>
        <taxon>Agaricales incertae sedis</taxon>
        <taxon>Dendrothele</taxon>
    </lineage>
</organism>
<name>A0A4S8L7V1_DENBC</name>
<dbReference type="EMBL" id="ML179596">
    <property type="protein sequence ID" value="THU84493.1"/>
    <property type="molecule type" value="Genomic_DNA"/>
</dbReference>
<protein>
    <submittedName>
        <fullName evidence="2">Uncharacterized protein</fullName>
    </submittedName>
</protein>
<accession>A0A4S8L7V1</accession>
<evidence type="ECO:0000256" key="1">
    <source>
        <dbReference type="SAM" id="Phobius"/>
    </source>
</evidence>
<gene>
    <name evidence="2" type="ORF">K435DRAFT_403302</name>
</gene>
<feature type="transmembrane region" description="Helical" evidence="1">
    <location>
        <begin position="60"/>
        <end position="81"/>
    </location>
</feature>
<keyword evidence="3" id="KW-1185">Reference proteome</keyword>
<keyword evidence="1" id="KW-0812">Transmembrane</keyword>
<sequence length="82" mass="8888">MTLIQVNVRVSAAVMAAVGPPVIEGVSVLGKNLFMIHFLADIADETCWWRQLFRRTMGPGAAGIVLLTVVAILPPTFTCYID</sequence>
<dbReference type="Proteomes" id="UP000297245">
    <property type="component" value="Unassembled WGS sequence"/>
</dbReference>
<keyword evidence="1" id="KW-1133">Transmembrane helix</keyword>
<evidence type="ECO:0000313" key="2">
    <source>
        <dbReference type="EMBL" id="THU84493.1"/>
    </source>
</evidence>
<evidence type="ECO:0000313" key="3">
    <source>
        <dbReference type="Proteomes" id="UP000297245"/>
    </source>
</evidence>
<proteinExistence type="predicted"/>
<keyword evidence="1" id="KW-0472">Membrane</keyword>
<reference evidence="2 3" key="1">
    <citation type="journal article" date="2019" name="Nat. Ecol. Evol.">
        <title>Megaphylogeny resolves global patterns of mushroom evolution.</title>
        <authorList>
            <person name="Varga T."/>
            <person name="Krizsan K."/>
            <person name="Foldi C."/>
            <person name="Dima B."/>
            <person name="Sanchez-Garcia M."/>
            <person name="Sanchez-Ramirez S."/>
            <person name="Szollosi G.J."/>
            <person name="Szarkandi J.G."/>
            <person name="Papp V."/>
            <person name="Albert L."/>
            <person name="Andreopoulos W."/>
            <person name="Angelini C."/>
            <person name="Antonin V."/>
            <person name="Barry K.W."/>
            <person name="Bougher N.L."/>
            <person name="Buchanan P."/>
            <person name="Buyck B."/>
            <person name="Bense V."/>
            <person name="Catcheside P."/>
            <person name="Chovatia M."/>
            <person name="Cooper J."/>
            <person name="Damon W."/>
            <person name="Desjardin D."/>
            <person name="Finy P."/>
            <person name="Geml J."/>
            <person name="Haridas S."/>
            <person name="Hughes K."/>
            <person name="Justo A."/>
            <person name="Karasinski D."/>
            <person name="Kautmanova I."/>
            <person name="Kiss B."/>
            <person name="Kocsube S."/>
            <person name="Kotiranta H."/>
            <person name="LaButti K.M."/>
            <person name="Lechner B.E."/>
            <person name="Liimatainen K."/>
            <person name="Lipzen A."/>
            <person name="Lukacs Z."/>
            <person name="Mihaltcheva S."/>
            <person name="Morgado L.N."/>
            <person name="Niskanen T."/>
            <person name="Noordeloos M.E."/>
            <person name="Ohm R.A."/>
            <person name="Ortiz-Santana B."/>
            <person name="Ovrebo C."/>
            <person name="Racz N."/>
            <person name="Riley R."/>
            <person name="Savchenko A."/>
            <person name="Shiryaev A."/>
            <person name="Soop K."/>
            <person name="Spirin V."/>
            <person name="Szebenyi C."/>
            <person name="Tomsovsky M."/>
            <person name="Tulloss R.E."/>
            <person name="Uehling J."/>
            <person name="Grigoriev I.V."/>
            <person name="Vagvolgyi C."/>
            <person name="Papp T."/>
            <person name="Martin F.M."/>
            <person name="Miettinen O."/>
            <person name="Hibbett D.S."/>
            <person name="Nagy L.G."/>
        </authorList>
    </citation>
    <scope>NUCLEOTIDE SEQUENCE [LARGE SCALE GENOMIC DNA]</scope>
    <source>
        <strain evidence="2 3">CBS 962.96</strain>
    </source>
</reference>
<dbReference type="AlphaFoldDB" id="A0A4S8L7V1"/>